<proteinExistence type="inferred from homology"/>
<protein>
    <recommendedName>
        <fullName evidence="7">SAM domain-containing protein</fullName>
    </recommendedName>
</protein>
<dbReference type="PANTHER" id="PTHR23240">
    <property type="entry name" value="DNA CROSS-LINK REPAIR PROTEIN PSO2/SNM1-RELATED"/>
    <property type="match status" value="1"/>
</dbReference>
<reference evidence="8" key="1">
    <citation type="submission" date="2020-06" db="EMBL/GenBank/DDBJ databases">
        <title>WGS assembly of Ceratodon purpureus strain R40.</title>
        <authorList>
            <person name="Carey S.B."/>
            <person name="Jenkins J."/>
            <person name="Shu S."/>
            <person name="Lovell J.T."/>
            <person name="Sreedasyam A."/>
            <person name="Maumus F."/>
            <person name="Tiley G.P."/>
            <person name="Fernandez-Pozo N."/>
            <person name="Barry K."/>
            <person name="Chen C."/>
            <person name="Wang M."/>
            <person name="Lipzen A."/>
            <person name="Daum C."/>
            <person name="Saski C.A."/>
            <person name="Payton A.C."/>
            <person name="Mcbreen J.C."/>
            <person name="Conrad R.E."/>
            <person name="Kollar L.M."/>
            <person name="Olsson S."/>
            <person name="Huttunen S."/>
            <person name="Landis J.B."/>
            <person name="Wickett N.J."/>
            <person name="Johnson M.G."/>
            <person name="Rensing S.A."/>
            <person name="Grimwood J."/>
            <person name="Schmutz J."/>
            <person name="Mcdaniel S.F."/>
        </authorList>
    </citation>
    <scope>NUCLEOTIDE SEQUENCE</scope>
    <source>
        <strain evidence="8">R40</strain>
    </source>
</reference>
<dbReference type="GO" id="GO:0003684">
    <property type="term" value="F:damaged DNA binding"/>
    <property type="evidence" value="ECO:0007669"/>
    <property type="project" value="TreeGrafter"/>
</dbReference>
<dbReference type="CDD" id="cd16273">
    <property type="entry name" value="SNM1A-1C-like_MBL-fold"/>
    <property type="match status" value="1"/>
</dbReference>
<dbReference type="Gene3D" id="3.40.50.12650">
    <property type="match status" value="1"/>
</dbReference>
<keyword evidence="9" id="KW-1185">Reference proteome</keyword>
<name>A0A8T0JA97_CERPU</name>
<dbReference type="SUPFAM" id="SSF47769">
    <property type="entry name" value="SAM/Pointed domain"/>
    <property type="match status" value="1"/>
</dbReference>
<feature type="region of interest" description="Disordered" evidence="6">
    <location>
        <begin position="665"/>
        <end position="703"/>
    </location>
</feature>
<dbReference type="InterPro" id="IPR001660">
    <property type="entry name" value="SAM"/>
</dbReference>
<dbReference type="FunFam" id="3.40.50.12650:FF:000001">
    <property type="entry name" value="DNA cross-link repair 1A"/>
    <property type="match status" value="1"/>
</dbReference>
<dbReference type="GO" id="GO:0005634">
    <property type="term" value="C:nucleus"/>
    <property type="evidence" value="ECO:0007669"/>
    <property type="project" value="UniProtKB-SubCell"/>
</dbReference>
<comment type="caution">
    <text evidence="8">The sequence shown here is derived from an EMBL/GenBank/DDBJ whole genome shotgun (WGS) entry which is preliminary data.</text>
</comment>
<dbReference type="InterPro" id="IPR036866">
    <property type="entry name" value="RibonucZ/Hydroxyglut_hydro"/>
</dbReference>
<feature type="compositionally biased region" description="Polar residues" evidence="6">
    <location>
        <begin position="679"/>
        <end position="692"/>
    </location>
</feature>
<dbReference type="EMBL" id="CM026421">
    <property type="protein sequence ID" value="KAG0592052.1"/>
    <property type="molecule type" value="Genomic_DNA"/>
</dbReference>
<dbReference type="Pfam" id="PF07522">
    <property type="entry name" value="DRMBL"/>
    <property type="match status" value="1"/>
</dbReference>
<evidence type="ECO:0000256" key="3">
    <source>
        <dbReference type="ARBA" id="ARBA00022763"/>
    </source>
</evidence>
<evidence type="ECO:0000259" key="7">
    <source>
        <dbReference type="PROSITE" id="PS50105"/>
    </source>
</evidence>
<keyword evidence="4" id="KW-0234">DNA repair</keyword>
<evidence type="ECO:0000256" key="1">
    <source>
        <dbReference type="ARBA" id="ARBA00004123"/>
    </source>
</evidence>
<dbReference type="SMART" id="SM00849">
    <property type="entry name" value="Lactamase_B"/>
    <property type="match status" value="1"/>
</dbReference>
<evidence type="ECO:0000256" key="4">
    <source>
        <dbReference type="ARBA" id="ARBA00023204"/>
    </source>
</evidence>
<organism evidence="8 9">
    <name type="scientific">Ceratodon purpureus</name>
    <name type="common">Fire moss</name>
    <name type="synonym">Dicranum purpureum</name>
    <dbReference type="NCBI Taxonomy" id="3225"/>
    <lineage>
        <taxon>Eukaryota</taxon>
        <taxon>Viridiplantae</taxon>
        <taxon>Streptophyta</taxon>
        <taxon>Embryophyta</taxon>
        <taxon>Bryophyta</taxon>
        <taxon>Bryophytina</taxon>
        <taxon>Bryopsida</taxon>
        <taxon>Dicranidae</taxon>
        <taxon>Pseudoditrichales</taxon>
        <taxon>Ditrichaceae</taxon>
        <taxon>Ceratodon</taxon>
    </lineage>
</organism>
<dbReference type="SUPFAM" id="SSF56281">
    <property type="entry name" value="Metallo-hydrolase/oxidoreductase"/>
    <property type="match status" value="1"/>
</dbReference>
<evidence type="ECO:0000256" key="5">
    <source>
        <dbReference type="ARBA" id="ARBA00023242"/>
    </source>
</evidence>
<dbReference type="SMART" id="SM00454">
    <property type="entry name" value="SAM"/>
    <property type="match status" value="1"/>
</dbReference>
<dbReference type="AlphaFoldDB" id="A0A8T0JA97"/>
<evidence type="ECO:0000256" key="2">
    <source>
        <dbReference type="ARBA" id="ARBA00010304"/>
    </source>
</evidence>
<dbReference type="Gene3D" id="3.60.15.10">
    <property type="entry name" value="Ribonuclease Z/Hydroxyacylglutathione hydrolase-like"/>
    <property type="match status" value="1"/>
</dbReference>
<dbReference type="GO" id="GO:0036297">
    <property type="term" value="P:interstrand cross-link repair"/>
    <property type="evidence" value="ECO:0007669"/>
    <property type="project" value="TreeGrafter"/>
</dbReference>
<evidence type="ECO:0000256" key="6">
    <source>
        <dbReference type="SAM" id="MobiDB-lite"/>
    </source>
</evidence>
<feature type="region of interest" description="Disordered" evidence="6">
    <location>
        <begin position="117"/>
        <end position="136"/>
    </location>
</feature>
<evidence type="ECO:0000313" key="9">
    <source>
        <dbReference type="Proteomes" id="UP000822688"/>
    </source>
</evidence>
<evidence type="ECO:0000313" key="8">
    <source>
        <dbReference type="EMBL" id="KAG0592052.1"/>
    </source>
</evidence>
<keyword evidence="5" id="KW-0539">Nucleus</keyword>
<dbReference type="Gene3D" id="1.10.150.50">
    <property type="entry name" value="Transcription Factor, Ets-1"/>
    <property type="match status" value="1"/>
</dbReference>
<dbReference type="FunFam" id="3.60.15.10:FF:000027">
    <property type="entry name" value="DNA ligase 6"/>
    <property type="match status" value="1"/>
</dbReference>
<accession>A0A8T0JA97</accession>
<dbReference type="Pfam" id="PF00536">
    <property type="entry name" value="SAM_1"/>
    <property type="match status" value="1"/>
</dbReference>
<dbReference type="GO" id="GO:0006303">
    <property type="term" value="P:double-strand break repair via nonhomologous end joining"/>
    <property type="evidence" value="ECO:0007669"/>
    <property type="project" value="TreeGrafter"/>
</dbReference>
<dbReference type="InterPro" id="IPR001279">
    <property type="entry name" value="Metallo-B-lactamas"/>
</dbReference>
<comment type="subcellular location">
    <subcellularLocation>
        <location evidence="1">Nucleus</location>
    </subcellularLocation>
</comment>
<comment type="similarity">
    <text evidence="2">Belongs to the DNA repair metallo-beta-lactamase (DRMBL) family.</text>
</comment>
<dbReference type="GO" id="GO:0035312">
    <property type="term" value="F:5'-3' DNA exonuclease activity"/>
    <property type="evidence" value="ECO:0007669"/>
    <property type="project" value="TreeGrafter"/>
</dbReference>
<dbReference type="PROSITE" id="PS50105">
    <property type="entry name" value="SAM_DOMAIN"/>
    <property type="match status" value="1"/>
</dbReference>
<dbReference type="Proteomes" id="UP000822688">
    <property type="component" value="Chromosome 1"/>
</dbReference>
<gene>
    <name evidence="8" type="ORF">KC19_1G220900</name>
</gene>
<dbReference type="PANTHER" id="PTHR23240:SF6">
    <property type="entry name" value="DNA CROSS-LINK REPAIR 1A PROTEIN"/>
    <property type="match status" value="1"/>
</dbReference>
<dbReference type="InterPro" id="IPR011084">
    <property type="entry name" value="DRMBL"/>
</dbReference>
<keyword evidence="3" id="KW-0227">DNA damage</keyword>
<feature type="compositionally biased region" description="Basic and acidic residues" evidence="6">
    <location>
        <begin position="117"/>
        <end position="129"/>
    </location>
</feature>
<feature type="domain" description="SAM" evidence="7">
    <location>
        <begin position="558"/>
        <end position="616"/>
    </location>
</feature>
<dbReference type="InterPro" id="IPR013761">
    <property type="entry name" value="SAM/pointed_sf"/>
</dbReference>
<dbReference type="CDD" id="cd09487">
    <property type="entry name" value="SAM_superfamily"/>
    <property type="match status" value="1"/>
</dbReference>
<sequence>MKIKYTQRSGKKGRAQYVDTDFALAIALQDDDDSDDDFQPGFLNQALALRTCAVAKDVKTQKVARRSLKLGRKQGGGGGEVGDAVRLEDGGEGDVKVCCDDVVVESTVGSVGLKERKESEKRVLTDHNSKSTGRSKSAGAVVVLDGDENGNNVRSGKVEKGLRASGLEEIDRVESTDWRIVSSLAGDPCELQEQSGNVLRYDSKRKIESSVHDIGWSDGVKKVKTVGEDVGTGRLEQTDVSVEVDSLSFDGDGDVMIDLGAEDDEEMIICTQIEAPVELEFGQSEKGQSGVVVDAGKKTAEGRPKSKFNIYDIVLGNHRKERVPIYVSNPTVDKVVECEGDVEELDSPGTAMRALVDEAELDYEALVSDEEENESMDPFECPLSGNPTHLDDLSVSGREQHVSDCLLEDNVPCGSGGFLVREVDNTEATESVQQLSGQQPVTIETVDCPICGVCIEELSTAQREEHTNACLEKENMPCVRTSYGDFEGCQPESTELETTETIVCPICGDCIEELSTAQREVHTNACLDNSKEEGPGEVAETAAPEVAQALDRPDVGPVVKWLTNLNLGKYVDIFVKEEIDWATLKWLTEEDLSSLGITALGPRRKIVCAIQELRNPAPTAQRIAAMQESQRLSASVVVSSVDTLQGSKKSISDFFVPRNTGPRVPAPVSNTLAGPKAPVTTSISGGSASNRVQRGPITAGGNLRSAGTSGIPTWMCIPGTSFRVDAFKYTTGNCSNWFLTHFHSDHYQGLTRGFRHGKILCSSITARLVNLRIGVPLDRIQVLPLNETVLVDGVRVTFIDANHCPGSVMILFEPPNGKAVLHTGDFRFCSDMTCNEVLKACRITTLILDTTYCDPQYDFPLQDSVIQFVIDAIEAEAFNAKTLFLIGTYTIGKERIFLEVGKALKKYVYVGKAKQRLLDCMDLAEEDKRWLTTKDQQSHIHVVPLWSVASFKRMGSISRHYHGRYNSIVAFSPTGWSFGKDKKRLQGRPGRRYQQGSIIRYEVPYSEHSSFTELKEFVRTVAPENIVPSVISSAGLTADAMVASLLSEDS</sequence>